<evidence type="ECO:0000313" key="14">
    <source>
        <dbReference type="Proteomes" id="UP000734854"/>
    </source>
</evidence>
<dbReference type="GO" id="GO:0016705">
    <property type="term" value="F:oxidoreductase activity, acting on paired donors, with incorporation or reduction of molecular oxygen"/>
    <property type="evidence" value="ECO:0007669"/>
    <property type="project" value="InterPro"/>
</dbReference>
<dbReference type="InterPro" id="IPR002401">
    <property type="entry name" value="Cyt_P450_E_grp-I"/>
</dbReference>
<keyword evidence="8 11" id="KW-0408">Iron</keyword>
<evidence type="ECO:0000256" key="10">
    <source>
        <dbReference type="ARBA" id="ARBA00023136"/>
    </source>
</evidence>
<dbReference type="PRINTS" id="PR00463">
    <property type="entry name" value="EP450I"/>
</dbReference>
<evidence type="ECO:0000256" key="2">
    <source>
        <dbReference type="ARBA" id="ARBA00010617"/>
    </source>
</evidence>
<keyword evidence="10 12" id="KW-0472">Membrane</keyword>
<keyword evidence="5 11" id="KW-0479">Metal-binding</keyword>
<feature type="transmembrane region" description="Helical" evidence="12">
    <location>
        <begin position="6"/>
        <end position="28"/>
    </location>
</feature>
<dbReference type="PROSITE" id="PS00086">
    <property type="entry name" value="CYTOCHROME_P450"/>
    <property type="match status" value="2"/>
</dbReference>
<comment type="subcellular location">
    <subcellularLocation>
        <location evidence="1">Membrane</location>
        <topology evidence="1">Single-pass membrane protein</topology>
    </subcellularLocation>
</comment>
<evidence type="ECO:0008006" key="15">
    <source>
        <dbReference type="Google" id="ProtNLM"/>
    </source>
</evidence>
<evidence type="ECO:0000256" key="1">
    <source>
        <dbReference type="ARBA" id="ARBA00004167"/>
    </source>
</evidence>
<dbReference type="InterPro" id="IPR036396">
    <property type="entry name" value="Cyt_P450_sf"/>
</dbReference>
<dbReference type="GO" id="GO:0008202">
    <property type="term" value="P:steroid metabolic process"/>
    <property type="evidence" value="ECO:0007669"/>
    <property type="project" value="UniProtKB-ARBA"/>
</dbReference>
<evidence type="ECO:0000256" key="3">
    <source>
        <dbReference type="ARBA" id="ARBA00022617"/>
    </source>
</evidence>
<sequence length="1035" mass="118416">MTVLWSLAWGAATVLLVVWIVRTLNWAWREPRRLERALRAQGLDGSPYRFPFGDVKENNRLLQEVRAKPMPLHSHDIIPRLLPVFHRHYRQYGKISFNWVGPMPRVNVMDPDLIKEVLSSKFREFERPSTNPFGKYFIKGLASYDGDKWFKHRKILNPAFNLGKLKGMLPAFFACASEMVSRWERKLGSEGWCEIDAFPEFHSLTVDAISRAAFGSSYELGKRIHQLQTEQGELLVQVSQNLFIPGYSFLPTRKKNRIIAIDREIREILGGIIKNREEEMKLGKPHNGDMLGLLMESNMKYYQEQGNKNAGMTKDEVMEECKLFYFAGQETTSVLLTWTMVMLSMYPSWQVRAREEVLRVFGEKTPDFDGLGQLKIVTMILYEVLRLYPPAIFVHRYTTKATKLGDITCPPGVIIALLFIFAQHDPYIWGDDSKEFNPDRFKDGISKASNDNYAFLAFGGGPRICIGQNFSMLEAKLALCMLTAGAQMALLVFYGGVAALMLAAWAAIRMLNWVLWQPRRLERILRSQGLKGTIYRPIRGDLKDIARFDAEACSKPMPSLSHDIIPRASNFLSRKAETYGWQKLTSFFPLQLRWCKNVTGIFNAKVGIFDAGKENKVTFHWMGPLPRVLITDPDQTREILANKTGEIEKGEFNYMIRYLVRGVVQLDGEKWAKHRKILNPAFHLEKLKRMLPAFSSCCDELVDRWEMMAGTTGKEVDVFVDLQSLAGDVISRTAFGSNFKEGRKIFELQDEQAHIVVGALLKSHIPGYKYLPTKTNTRVKAIDKEVREILLRLIRKREESMRSGDAKNDDVLGLLLESNLQHRREYGDVGLTTDEMIDECKLFYFAGQETTSALMTWTMVVLSMHQDWQERARQEVLQVFGKEKPTYDGLSQLKTVTMILYEVLRLYPPVLGVQRQVLKSLKIGDVVYPPGAMLVLSVVQMHHDPDYWGKDVLEFNPERFAEGVSKASEKNAFFPFSGGHRICIGQNFALIEAKLALCLILRRFSFDLSPAYIHAPHTVITLKPQHGAPIILHRL</sequence>
<dbReference type="GO" id="GO:0020037">
    <property type="term" value="F:heme binding"/>
    <property type="evidence" value="ECO:0007669"/>
    <property type="project" value="InterPro"/>
</dbReference>
<evidence type="ECO:0000256" key="9">
    <source>
        <dbReference type="ARBA" id="ARBA00023033"/>
    </source>
</evidence>
<accession>A0A8J5GWC1</accession>
<dbReference type="PRINTS" id="PR00385">
    <property type="entry name" value="P450"/>
</dbReference>
<feature type="binding site" description="axial binding residue" evidence="11">
    <location>
        <position position="983"/>
    </location>
    <ligand>
        <name>heme</name>
        <dbReference type="ChEBI" id="CHEBI:30413"/>
    </ligand>
    <ligandPart>
        <name>Fe</name>
        <dbReference type="ChEBI" id="CHEBI:18248"/>
    </ligandPart>
</feature>
<dbReference type="InterPro" id="IPR001128">
    <property type="entry name" value="Cyt_P450"/>
</dbReference>
<evidence type="ECO:0000256" key="11">
    <source>
        <dbReference type="PIRSR" id="PIRSR602401-1"/>
    </source>
</evidence>
<dbReference type="GO" id="GO:0004497">
    <property type="term" value="F:monooxygenase activity"/>
    <property type="evidence" value="ECO:0007669"/>
    <property type="project" value="UniProtKB-KW"/>
</dbReference>
<evidence type="ECO:0000256" key="6">
    <source>
        <dbReference type="ARBA" id="ARBA00022989"/>
    </source>
</evidence>
<keyword evidence="6 12" id="KW-1133">Transmembrane helix</keyword>
<organism evidence="13 14">
    <name type="scientific">Zingiber officinale</name>
    <name type="common">Ginger</name>
    <name type="synonym">Amomum zingiber</name>
    <dbReference type="NCBI Taxonomy" id="94328"/>
    <lineage>
        <taxon>Eukaryota</taxon>
        <taxon>Viridiplantae</taxon>
        <taxon>Streptophyta</taxon>
        <taxon>Embryophyta</taxon>
        <taxon>Tracheophyta</taxon>
        <taxon>Spermatophyta</taxon>
        <taxon>Magnoliopsida</taxon>
        <taxon>Liliopsida</taxon>
        <taxon>Zingiberales</taxon>
        <taxon>Zingiberaceae</taxon>
        <taxon>Zingiber</taxon>
    </lineage>
</organism>
<dbReference type="FunFam" id="1.10.630.10:FF:000029">
    <property type="entry name" value="Cytochrome P450 734A1"/>
    <property type="match status" value="2"/>
</dbReference>
<name>A0A8J5GWC1_ZINOF</name>
<feature type="transmembrane region" description="Helical" evidence="12">
    <location>
        <begin position="491"/>
        <end position="516"/>
    </location>
</feature>
<dbReference type="AlphaFoldDB" id="A0A8J5GWC1"/>
<proteinExistence type="inferred from homology"/>
<comment type="similarity">
    <text evidence="2">Belongs to the cytochrome P450 family.</text>
</comment>
<reference evidence="13 14" key="1">
    <citation type="submission" date="2020-08" db="EMBL/GenBank/DDBJ databases">
        <title>Plant Genome Project.</title>
        <authorList>
            <person name="Zhang R.-G."/>
        </authorList>
    </citation>
    <scope>NUCLEOTIDE SEQUENCE [LARGE SCALE GENOMIC DNA]</scope>
    <source>
        <tissue evidence="13">Rhizome</tissue>
    </source>
</reference>
<evidence type="ECO:0000256" key="7">
    <source>
        <dbReference type="ARBA" id="ARBA00023002"/>
    </source>
</evidence>
<evidence type="ECO:0000313" key="13">
    <source>
        <dbReference type="EMBL" id="KAG6511156.1"/>
    </source>
</evidence>
<keyword evidence="7" id="KW-0560">Oxidoreductase</keyword>
<dbReference type="PANTHER" id="PTHR24282">
    <property type="entry name" value="CYTOCHROME P450 FAMILY MEMBER"/>
    <property type="match status" value="1"/>
</dbReference>
<gene>
    <name evidence="13" type="ORF">ZIOFF_029211</name>
</gene>
<dbReference type="Proteomes" id="UP000734854">
    <property type="component" value="Unassembled WGS sequence"/>
</dbReference>
<evidence type="ECO:0000256" key="5">
    <source>
        <dbReference type="ARBA" id="ARBA00022723"/>
    </source>
</evidence>
<dbReference type="GO" id="GO:0005506">
    <property type="term" value="F:iron ion binding"/>
    <property type="evidence" value="ECO:0007669"/>
    <property type="project" value="InterPro"/>
</dbReference>
<dbReference type="Gene3D" id="1.10.630.10">
    <property type="entry name" value="Cytochrome P450"/>
    <property type="match status" value="2"/>
</dbReference>
<evidence type="ECO:0000256" key="12">
    <source>
        <dbReference type="SAM" id="Phobius"/>
    </source>
</evidence>
<keyword evidence="9" id="KW-0503">Monooxygenase</keyword>
<dbReference type="InterPro" id="IPR017972">
    <property type="entry name" value="Cyt_P450_CS"/>
</dbReference>
<keyword evidence="14" id="KW-1185">Reference proteome</keyword>
<keyword evidence="3 11" id="KW-0349">Heme</keyword>
<comment type="cofactor">
    <cofactor evidence="11">
        <name>heme</name>
        <dbReference type="ChEBI" id="CHEBI:30413"/>
    </cofactor>
</comment>
<keyword evidence="4 12" id="KW-0812">Transmembrane</keyword>
<evidence type="ECO:0000256" key="4">
    <source>
        <dbReference type="ARBA" id="ARBA00022692"/>
    </source>
</evidence>
<protein>
    <recommendedName>
        <fullName evidence="15">Cytochrome P450</fullName>
    </recommendedName>
</protein>
<dbReference type="GO" id="GO:0016020">
    <property type="term" value="C:membrane"/>
    <property type="evidence" value="ECO:0007669"/>
    <property type="project" value="UniProtKB-SubCell"/>
</dbReference>
<evidence type="ECO:0000256" key="8">
    <source>
        <dbReference type="ARBA" id="ARBA00023004"/>
    </source>
</evidence>
<comment type="caution">
    <text evidence="13">The sequence shown here is derived from an EMBL/GenBank/DDBJ whole genome shotgun (WGS) entry which is preliminary data.</text>
</comment>
<dbReference type="EMBL" id="JACMSC010000008">
    <property type="protein sequence ID" value="KAG6511156.1"/>
    <property type="molecule type" value="Genomic_DNA"/>
</dbReference>
<dbReference type="PANTHER" id="PTHR24282:SF255">
    <property type="entry name" value="CYTOCHROME P450 72A11-RELATED"/>
    <property type="match status" value="1"/>
</dbReference>
<dbReference type="InterPro" id="IPR050665">
    <property type="entry name" value="Cytochrome_P450_Monooxygen"/>
</dbReference>
<dbReference type="Pfam" id="PF00067">
    <property type="entry name" value="p450"/>
    <property type="match status" value="2"/>
</dbReference>
<dbReference type="SUPFAM" id="SSF48264">
    <property type="entry name" value="Cytochrome P450"/>
    <property type="match status" value="2"/>
</dbReference>